<dbReference type="Gene3D" id="3.40.640.10">
    <property type="entry name" value="Type I PLP-dependent aspartate aminotransferase-like (Major domain)"/>
    <property type="match status" value="1"/>
</dbReference>
<dbReference type="GO" id="GO:0016846">
    <property type="term" value="F:carbon-sulfur lyase activity"/>
    <property type="evidence" value="ECO:0007669"/>
    <property type="project" value="TreeGrafter"/>
</dbReference>
<comment type="similarity">
    <text evidence="4">Belongs to the trans-sulfuration enzymes family.</text>
</comment>
<gene>
    <name evidence="5" type="ORF">M413DRAFT_16986</name>
</gene>
<proteinExistence type="inferred from homology"/>
<dbReference type="InterPro" id="IPR015422">
    <property type="entry name" value="PyrdxlP-dep_Trfase_small"/>
</dbReference>
<keyword evidence="2 3" id="KW-0663">Pyridoxal phosphate</keyword>
<dbReference type="InterPro" id="IPR000277">
    <property type="entry name" value="Cys/Met-Metab_PyrdxlP-dep_enz"/>
</dbReference>
<dbReference type="STRING" id="686832.A0A0C3CQX8"/>
<dbReference type="OrthoDB" id="3512640at2759"/>
<evidence type="ECO:0000256" key="1">
    <source>
        <dbReference type="ARBA" id="ARBA00001933"/>
    </source>
</evidence>
<dbReference type="PANTHER" id="PTHR11808">
    <property type="entry name" value="TRANS-SULFURATION ENZYME FAMILY MEMBER"/>
    <property type="match status" value="1"/>
</dbReference>
<dbReference type="EMBL" id="KN831771">
    <property type="protein sequence ID" value="KIM46286.1"/>
    <property type="molecule type" value="Genomic_DNA"/>
</dbReference>
<accession>A0A0C3CQX8</accession>
<organism evidence="5 6">
    <name type="scientific">Hebeloma cylindrosporum</name>
    <dbReference type="NCBI Taxonomy" id="76867"/>
    <lineage>
        <taxon>Eukaryota</taxon>
        <taxon>Fungi</taxon>
        <taxon>Dikarya</taxon>
        <taxon>Basidiomycota</taxon>
        <taxon>Agaricomycotina</taxon>
        <taxon>Agaricomycetes</taxon>
        <taxon>Agaricomycetidae</taxon>
        <taxon>Agaricales</taxon>
        <taxon>Agaricineae</taxon>
        <taxon>Hymenogastraceae</taxon>
        <taxon>Hebeloma</taxon>
    </lineage>
</organism>
<dbReference type="SUPFAM" id="SSF53383">
    <property type="entry name" value="PLP-dependent transferases"/>
    <property type="match status" value="1"/>
</dbReference>
<dbReference type="InterPro" id="IPR015424">
    <property type="entry name" value="PyrdxlP-dep_Trfase"/>
</dbReference>
<reference evidence="5 6" key="1">
    <citation type="submission" date="2014-04" db="EMBL/GenBank/DDBJ databases">
        <authorList>
            <consortium name="DOE Joint Genome Institute"/>
            <person name="Kuo A."/>
            <person name="Gay G."/>
            <person name="Dore J."/>
            <person name="Kohler A."/>
            <person name="Nagy L.G."/>
            <person name="Floudas D."/>
            <person name="Copeland A."/>
            <person name="Barry K.W."/>
            <person name="Cichocki N."/>
            <person name="Veneault-Fourrey C."/>
            <person name="LaButti K."/>
            <person name="Lindquist E.A."/>
            <person name="Lipzen A."/>
            <person name="Lundell T."/>
            <person name="Morin E."/>
            <person name="Murat C."/>
            <person name="Sun H."/>
            <person name="Tunlid A."/>
            <person name="Henrissat B."/>
            <person name="Grigoriev I.V."/>
            <person name="Hibbett D.S."/>
            <person name="Martin F."/>
            <person name="Nordberg H.P."/>
            <person name="Cantor M.N."/>
            <person name="Hua S.X."/>
        </authorList>
    </citation>
    <scope>NUCLEOTIDE SEQUENCE [LARGE SCALE GENOMIC DNA]</scope>
    <source>
        <strain evidence="6">h7</strain>
    </source>
</reference>
<dbReference type="GO" id="GO:0030170">
    <property type="term" value="F:pyridoxal phosphate binding"/>
    <property type="evidence" value="ECO:0007669"/>
    <property type="project" value="InterPro"/>
</dbReference>
<evidence type="ECO:0008006" key="7">
    <source>
        <dbReference type="Google" id="ProtNLM"/>
    </source>
</evidence>
<dbReference type="InterPro" id="IPR015421">
    <property type="entry name" value="PyrdxlP-dep_Trfase_major"/>
</dbReference>
<evidence type="ECO:0000313" key="6">
    <source>
        <dbReference type="Proteomes" id="UP000053424"/>
    </source>
</evidence>
<sequence length="421" mass="46267">MVAKPLKLNGTDLIHGDSKLVGSEVAPSISVSTSPSPFRSLNPLEGQDVSLADINLREPTRHVYSRYTQQVSTRVEHILSRINDGFAISYSSGLSASYAALVFYQPKRIAIRGGYHGCHATIAVYQKSNPNSIELIDIDSEYRPGDLCWLETPVNPTGESRDIQYYADKIHKVGGKLLVDSTFGPPPLQYPFKFGADCQAYFIQVYLSKLPGTPRLKISRLTGTKYFGGHSDLLAGVLVVKTIGDWNRLHKDRTYLGSMMGSLESWLLLRSLRTLHLRVPVQSASATVLAQWLNSVSETPAGESYSGIPGGMIAKVWHSSLQGIDARGFDPSQQMLGGWNATFAILFSKPEYALHFPHILKYFVPATSLGGVESLVEHRIQSDPSSDPRLIRLSIGVEDVEDLKADLQQALIQLASVKAKL</sequence>
<protein>
    <recommendedName>
        <fullName evidence="7">Cystathionine gamma-synthase</fullName>
    </recommendedName>
</protein>
<dbReference type="Proteomes" id="UP000053424">
    <property type="component" value="Unassembled WGS sequence"/>
</dbReference>
<dbReference type="Gene3D" id="3.90.1150.10">
    <property type="entry name" value="Aspartate Aminotransferase, domain 1"/>
    <property type="match status" value="1"/>
</dbReference>
<dbReference type="HOGENOM" id="CLU_018986_3_0_1"/>
<name>A0A0C3CQX8_HEBCY</name>
<dbReference type="Pfam" id="PF01053">
    <property type="entry name" value="Cys_Met_Meta_PP"/>
    <property type="match status" value="2"/>
</dbReference>
<keyword evidence="6" id="KW-1185">Reference proteome</keyword>
<comment type="cofactor">
    <cofactor evidence="1 4">
        <name>pyridoxal 5'-phosphate</name>
        <dbReference type="ChEBI" id="CHEBI:597326"/>
    </cofactor>
</comment>
<reference evidence="6" key="2">
    <citation type="submission" date="2015-01" db="EMBL/GenBank/DDBJ databases">
        <title>Evolutionary Origins and Diversification of the Mycorrhizal Mutualists.</title>
        <authorList>
            <consortium name="DOE Joint Genome Institute"/>
            <consortium name="Mycorrhizal Genomics Consortium"/>
            <person name="Kohler A."/>
            <person name="Kuo A."/>
            <person name="Nagy L.G."/>
            <person name="Floudas D."/>
            <person name="Copeland A."/>
            <person name="Barry K.W."/>
            <person name="Cichocki N."/>
            <person name="Veneault-Fourrey C."/>
            <person name="LaButti K."/>
            <person name="Lindquist E.A."/>
            <person name="Lipzen A."/>
            <person name="Lundell T."/>
            <person name="Morin E."/>
            <person name="Murat C."/>
            <person name="Riley R."/>
            <person name="Ohm R."/>
            <person name="Sun H."/>
            <person name="Tunlid A."/>
            <person name="Henrissat B."/>
            <person name="Grigoriev I.V."/>
            <person name="Hibbett D.S."/>
            <person name="Martin F."/>
        </authorList>
    </citation>
    <scope>NUCLEOTIDE SEQUENCE [LARGE SCALE GENOMIC DNA]</scope>
    <source>
        <strain evidence="6">h7</strain>
    </source>
</reference>
<evidence type="ECO:0000256" key="4">
    <source>
        <dbReference type="RuleBase" id="RU362118"/>
    </source>
</evidence>
<dbReference type="AlphaFoldDB" id="A0A0C3CQX8"/>
<evidence type="ECO:0000256" key="2">
    <source>
        <dbReference type="ARBA" id="ARBA00022898"/>
    </source>
</evidence>
<evidence type="ECO:0000256" key="3">
    <source>
        <dbReference type="PIRSR" id="PIRSR001434-2"/>
    </source>
</evidence>
<dbReference type="GO" id="GO:0005737">
    <property type="term" value="C:cytoplasm"/>
    <property type="evidence" value="ECO:0007669"/>
    <property type="project" value="TreeGrafter"/>
</dbReference>
<dbReference type="GO" id="GO:0019346">
    <property type="term" value="P:transsulfuration"/>
    <property type="evidence" value="ECO:0007669"/>
    <property type="project" value="InterPro"/>
</dbReference>
<feature type="modified residue" description="N6-(pyridoxal phosphate)lysine" evidence="3">
    <location>
        <position position="225"/>
    </location>
</feature>
<dbReference type="PIRSF" id="PIRSF001434">
    <property type="entry name" value="CGS"/>
    <property type="match status" value="1"/>
</dbReference>
<dbReference type="PANTHER" id="PTHR11808:SF35">
    <property type="entry name" value="CYSTATHIONINE GAMMA-SYNTHASE (AFU_ORTHOLOGUE AFUA_7G01590)"/>
    <property type="match status" value="1"/>
</dbReference>
<evidence type="ECO:0000313" key="5">
    <source>
        <dbReference type="EMBL" id="KIM46286.1"/>
    </source>
</evidence>